<feature type="binding site" evidence="3">
    <location>
        <position position="257"/>
    </location>
    <ligand>
        <name>Mg(2+)</name>
        <dbReference type="ChEBI" id="CHEBI:18420"/>
        <label>1</label>
    </ligand>
</feature>
<gene>
    <name evidence="5" type="ORF">GCM10010249_14210</name>
</gene>
<evidence type="ECO:0000256" key="3">
    <source>
        <dbReference type="PIRSR" id="PIRSR605502-1"/>
    </source>
</evidence>
<feature type="binding site" evidence="3">
    <location>
        <position position="59"/>
    </location>
    <ligand>
        <name>Mg(2+)</name>
        <dbReference type="ChEBI" id="CHEBI:18420"/>
        <label>1</label>
    </ligand>
</feature>
<keyword evidence="3" id="KW-0479">Metal-binding</keyword>
<feature type="region of interest" description="Disordered" evidence="4">
    <location>
        <begin position="311"/>
        <end position="355"/>
    </location>
</feature>
<dbReference type="SUPFAM" id="SSF101478">
    <property type="entry name" value="ADP-ribosylglycohydrolase"/>
    <property type="match status" value="1"/>
</dbReference>
<dbReference type="Proteomes" id="UP000654123">
    <property type="component" value="Unassembled WGS sequence"/>
</dbReference>
<dbReference type="EMBL" id="BMSV01000002">
    <property type="protein sequence ID" value="GGP97013.1"/>
    <property type="molecule type" value="Genomic_DNA"/>
</dbReference>
<keyword evidence="6" id="KW-1185">Reference proteome</keyword>
<dbReference type="GO" id="GO:0046872">
    <property type="term" value="F:metal ion binding"/>
    <property type="evidence" value="ECO:0007669"/>
    <property type="project" value="UniProtKB-KW"/>
</dbReference>
<proteinExistence type="inferred from homology"/>
<evidence type="ECO:0000256" key="1">
    <source>
        <dbReference type="ARBA" id="ARBA00010702"/>
    </source>
</evidence>
<comment type="cofactor">
    <cofactor evidence="3">
        <name>Mg(2+)</name>
        <dbReference type="ChEBI" id="CHEBI:18420"/>
    </cofactor>
    <text evidence="3">Binds 2 magnesium ions per subunit.</text>
</comment>
<keyword evidence="2" id="KW-0378">Hydrolase</keyword>
<sequence>MKRIQRVAGAVVGAAVGDALGGPFEFGPPGAFSARFPVPGTGGEMAGGGGWDPGEATDDTQMAVLVAESLLERGGLDLPDVFARFQRWAASDPKDIGLQTEEVLTSGMPWDRAAAIHFQVSRRAAGNGSLMRASTSAVHFAPAGREATMEAARRLAALTHGDRAAWEGTAVFHELVRVALEGADPLTALPDVLDLVHPDHRGRYATVLAPHWHPGQATEFNGAVWPCLGSAVWALRTTTGFEQAIRAAIDLGGDTDTVAAVTGGLAGAYYGLDAIPARWTRPLHVPLPGFGGRVLHLPDLLRLAHRLGGRPGSVRRPVGERDGCAAARGRTARRDGAAPGPGTEKGTDSPSPGCL</sequence>
<comment type="caution">
    <text evidence="5">The sequence shown here is derived from an EMBL/GenBank/DDBJ whole genome shotgun (WGS) entry which is preliminary data.</text>
</comment>
<accession>A0A918EK93</accession>
<feature type="binding site" evidence="3">
    <location>
        <position position="58"/>
    </location>
    <ligand>
        <name>Mg(2+)</name>
        <dbReference type="ChEBI" id="CHEBI:18420"/>
        <label>1</label>
    </ligand>
</feature>
<evidence type="ECO:0000256" key="2">
    <source>
        <dbReference type="ARBA" id="ARBA00022801"/>
    </source>
</evidence>
<dbReference type="PANTHER" id="PTHR16222">
    <property type="entry name" value="ADP-RIBOSYLGLYCOHYDROLASE"/>
    <property type="match status" value="1"/>
</dbReference>
<dbReference type="Pfam" id="PF03747">
    <property type="entry name" value="ADP_ribosyl_GH"/>
    <property type="match status" value="1"/>
</dbReference>
<organism evidence="5 6">
    <name type="scientific">Streptomyces roseolilacinus</name>
    <dbReference type="NCBI Taxonomy" id="66904"/>
    <lineage>
        <taxon>Bacteria</taxon>
        <taxon>Bacillati</taxon>
        <taxon>Actinomycetota</taxon>
        <taxon>Actinomycetes</taxon>
        <taxon>Kitasatosporales</taxon>
        <taxon>Streptomycetaceae</taxon>
        <taxon>Streptomyces</taxon>
    </lineage>
</organism>
<name>A0A918EK93_9ACTN</name>
<reference evidence="5" key="1">
    <citation type="journal article" date="2014" name="Int. J. Syst. Evol. Microbiol.">
        <title>Complete genome sequence of Corynebacterium casei LMG S-19264T (=DSM 44701T), isolated from a smear-ripened cheese.</title>
        <authorList>
            <consortium name="US DOE Joint Genome Institute (JGI-PGF)"/>
            <person name="Walter F."/>
            <person name="Albersmeier A."/>
            <person name="Kalinowski J."/>
            <person name="Ruckert C."/>
        </authorList>
    </citation>
    <scope>NUCLEOTIDE SEQUENCE</scope>
    <source>
        <strain evidence="5">JCM 4335</strain>
    </source>
</reference>
<evidence type="ECO:0000256" key="4">
    <source>
        <dbReference type="SAM" id="MobiDB-lite"/>
    </source>
</evidence>
<reference evidence="5" key="2">
    <citation type="submission" date="2020-09" db="EMBL/GenBank/DDBJ databases">
        <authorList>
            <person name="Sun Q."/>
            <person name="Ohkuma M."/>
        </authorList>
    </citation>
    <scope>NUCLEOTIDE SEQUENCE</scope>
    <source>
        <strain evidence="5">JCM 4335</strain>
    </source>
</reference>
<dbReference type="GO" id="GO:0016787">
    <property type="term" value="F:hydrolase activity"/>
    <property type="evidence" value="ECO:0007669"/>
    <property type="project" value="UniProtKB-KW"/>
</dbReference>
<dbReference type="RefSeq" id="WP_189530912.1">
    <property type="nucleotide sequence ID" value="NZ_BMSV01000002.1"/>
</dbReference>
<evidence type="ECO:0000313" key="5">
    <source>
        <dbReference type="EMBL" id="GGP97013.1"/>
    </source>
</evidence>
<dbReference type="AlphaFoldDB" id="A0A918EK93"/>
<dbReference type="PANTHER" id="PTHR16222:SF24">
    <property type="entry name" value="ADP-RIBOSYLHYDROLASE ARH3"/>
    <property type="match status" value="1"/>
</dbReference>
<feature type="binding site" evidence="3">
    <location>
        <position position="57"/>
    </location>
    <ligand>
        <name>Mg(2+)</name>
        <dbReference type="ChEBI" id="CHEBI:18420"/>
        <label>1</label>
    </ligand>
</feature>
<dbReference type="InterPro" id="IPR050792">
    <property type="entry name" value="ADP-ribosylglycohydrolase"/>
</dbReference>
<dbReference type="InterPro" id="IPR036705">
    <property type="entry name" value="Ribosyl_crysJ1_sf"/>
</dbReference>
<dbReference type="InterPro" id="IPR005502">
    <property type="entry name" value="Ribosyl_crysJ1"/>
</dbReference>
<feature type="binding site" evidence="3">
    <location>
        <position position="256"/>
    </location>
    <ligand>
        <name>Mg(2+)</name>
        <dbReference type="ChEBI" id="CHEBI:18420"/>
        <label>1</label>
    </ligand>
</feature>
<comment type="similarity">
    <text evidence="1">Belongs to the ADP-ribosylglycohydrolase family.</text>
</comment>
<evidence type="ECO:0000313" key="6">
    <source>
        <dbReference type="Proteomes" id="UP000654123"/>
    </source>
</evidence>
<protein>
    <submittedName>
        <fullName evidence="5">Ribosylglycohydrolase</fullName>
    </submittedName>
</protein>
<keyword evidence="3" id="KW-0460">Magnesium</keyword>
<dbReference type="Gene3D" id="1.10.4080.10">
    <property type="entry name" value="ADP-ribosylation/Crystallin J1"/>
    <property type="match status" value="1"/>
</dbReference>
<feature type="binding site" evidence="3">
    <location>
        <position position="254"/>
    </location>
    <ligand>
        <name>Mg(2+)</name>
        <dbReference type="ChEBI" id="CHEBI:18420"/>
        <label>1</label>
    </ligand>
</feature>